<dbReference type="EMBL" id="JAVRRJ010000001">
    <property type="protein sequence ID" value="KAK5090705.1"/>
    <property type="molecule type" value="Genomic_DNA"/>
</dbReference>
<organism evidence="3 4">
    <name type="scientific">Lithohypha guttulata</name>
    <dbReference type="NCBI Taxonomy" id="1690604"/>
    <lineage>
        <taxon>Eukaryota</taxon>
        <taxon>Fungi</taxon>
        <taxon>Dikarya</taxon>
        <taxon>Ascomycota</taxon>
        <taxon>Pezizomycotina</taxon>
        <taxon>Eurotiomycetes</taxon>
        <taxon>Chaetothyriomycetidae</taxon>
        <taxon>Chaetothyriales</taxon>
        <taxon>Trichomeriaceae</taxon>
        <taxon>Lithohypha</taxon>
    </lineage>
</organism>
<feature type="domain" description="NAD(P)-binding" evidence="2">
    <location>
        <begin position="8"/>
        <end position="216"/>
    </location>
</feature>
<dbReference type="SUPFAM" id="SSF51735">
    <property type="entry name" value="NAD(P)-binding Rossmann-fold domains"/>
    <property type="match status" value="1"/>
</dbReference>
<comment type="similarity">
    <text evidence="1">Belongs to the avfA family.</text>
</comment>
<evidence type="ECO:0000259" key="2">
    <source>
        <dbReference type="Pfam" id="PF13460"/>
    </source>
</evidence>
<protein>
    <recommendedName>
        <fullName evidence="2">NAD(P)-binding domain-containing protein</fullName>
    </recommendedName>
</protein>
<dbReference type="PANTHER" id="PTHR43355:SF2">
    <property type="entry name" value="FLAVIN REDUCTASE (NADPH)"/>
    <property type="match status" value="1"/>
</dbReference>
<dbReference type="InterPro" id="IPR016040">
    <property type="entry name" value="NAD(P)-bd_dom"/>
</dbReference>
<dbReference type="AlphaFoldDB" id="A0AAN7YA04"/>
<comment type="caution">
    <text evidence="3">The sequence shown here is derived from an EMBL/GenBank/DDBJ whole genome shotgun (WGS) entry which is preliminary data.</text>
</comment>
<accession>A0AAN7YA04</accession>
<evidence type="ECO:0000256" key="1">
    <source>
        <dbReference type="ARBA" id="ARBA00038376"/>
    </source>
</evidence>
<keyword evidence="4" id="KW-1185">Reference proteome</keyword>
<sequence length="261" mass="28123">MPIYALLGATGSTGSAILRCLLSKPPEHLTLNVFVRSRSKLEKAFPDLTSTTAITINIIEGTTDDVPAMRECLKDVEVVMACIGSNSSTPKMSLIYDTAVAIIDALEAHRNTQVSAYKPPTVIQLRSASLNTVFKAAHPWVTRNVAGFCFYYAYDDLIRACKLLASSAAESSRLLDYIFVDPPSIHDADGTVPTGHKLILEGKQEQVLSYADLGAAFCEVAERRDEFSGQGVGVTATGAVNETWGVLVGYMLTGAKSRIWG</sequence>
<dbReference type="PANTHER" id="PTHR43355">
    <property type="entry name" value="FLAVIN REDUCTASE (NADPH)"/>
    <property type="match status" value="1"/>
</dbReference>
<evidence type="ECO:0000313" key="3">
    <source>
        <dbReference type="EMBL" id="KAK5090705.1"/>
    </source>
</evidence>
<gene>
    <name evidence="3" type="ORF">LTR05_000880</name>
</gene>
<dbReference type="GO" id="GO:0016646">
    <property type="term" value="F:oxidoreductase activity, acting on the CH-NH group of donors, NAD or NADP as acceptor"/>
    <property type="evidence" value="ECO:0007669"/>
    <property type="project" value="TreeGrafter"/>
</dbReference>
<proteinExistence type="inferred from homology"/>
<dbReference type="InterPro" id="IPR036291">
    <property type="entry name" value="NAD(P)-bd_dom_sf"/>
</dbReference>
<name>A0AAN7YA04_9EURO</name>
<dbReference type="InterPro" id="IPR051606">
    <property type="entry name" value="Polyketide_Oxido-like"/>
</dbReference>
<dbReference type="Proteomes" id="UP001309876">
    <property type="component" value="Unassembled WGS sequence"/>
</dbReference>
<dbReference type="Pfam" id="PF13460">
    <property type="entry name" value="NAD_binding_10"/>
    <property type="match status" value="1"/>
</dbReference>
<reference evidence="3 4" key="1">
    <citation type="submission" date="2023-08" db="EMBL/GenBank/DDBJ databases">
        <title>Black Yeasts Isolated from many extreme environments.</title>
        <authorList>
            <person name="Coleine C."/>
            <person name="Stajich J.E."/>
            <person name="Selbmann L."/>
        </authorList>
    </citation>
    <scope>NUCLEOTIDE SEQUENCE [LARGE SCALE GENOMIC DNA]</scope>
    <source>
        <strain evidence="3 4">CCFEE 5910</strain>
    </source>
</reference>
<dbReference type="Gene3D" id="3.40.50.720">
    <property type="entry name" value="NAD(P)-binding Rossmann-like Domain"/>
    <property type="match status" value="1"/>
</dbReference>
<evidence type="ECO:0000313" key="4">
    <source>
        <dbReference type="Proteomes" id="UP001309876"/>
    </source>
</evidence>